<evidence type="ECO:0000313" key="1">
    <source>
        <dbReference type="EMBL" id="KAJ7302695.1"/>
    </source>
</evidence>
<dbReference type="AlphaFoldDB" id="A0AAD7E8D3"/>
<dbReference type="EMBL" id="JARIHO010000113">
    <property type="protein sequence ID" value="KAJ7302695.1"/>
    <property type="molecule type" value="Genomic_DNA"/>
</dbReference>
<reference evidence="1" key="1">
    <citation type="submission" date="2023-03" db="EMBL/GenBank/DDBJ databases">
        <title>Massive genome expansion in bonnet fungi (Mycena s.s.) driven by repeated elements and novel gene families across ecological guilds.</title>
        <authorList>
            <consortium name="Lawrence Berkeley National Laboratory"/>
            <person name="Harder C.B."/>
            <person name="Miyauchi S."/>
            <person name="Viragh M."/>
            <person name="Kuo A."/>
            <person name="Thoen E."/>
            <person name="Andreopoulos B."/>
            <person name="Lu D."/>
            <person name="Skrede I."/>
            <person name="Drula E."/>
            <person name="Henrissat B."/>
            <person name="Morin E."/>
            <person name="Kohler A."/>
            <person name="Barry K."/>
            <person name="LaButti K."/>
            <person name="Morin E."/>
            <person name="Salamov A."/>
            <person name="Lipzen A."/>
            <person name="Mereny Z."/>
            <person name="Hegedus B."/>
            <person name="Baldrian P."/>
            <person name="Stursova M."/>
            <person name="Weitz H."/>
            <person name="Taylor A."/>
            <person name="Grigoriev I.V."/>
            <person name="Nagy L.G."/>
            <person name="Martin F."/>
            <person name="Kauserud H."/>
        </authorList>
    </citation>
    <scope>NUCLEOTIDE SEQUENCE</scope>
    <source>
        <strain evidence="1">CBHHK002</strain>
    </source>
</reference>
<comment type="caution">
    <text evidence="1">The sequence shown here is derived from an EMBL/GenBank/DDBJ whole genome shotgun (WGS) entry which is preliminary data.</text>
</comment>
<dbReference type="Proteomes" id="UP001218218">
    <property type="component" value="Unassembled WGS sequence"/>
</dbReference>
<accession>A0AAD7E8D3</accession>
<name>A0AAD7E8D3_9AGAR</name>
<keyword evidence="2" id="KW-1185">Reference proteome</keyword>
<proteinExistence type="predicted"/>
<evidence type="ECO:0000313" key="2">
    <source>
        <dbReference type="Proteomes" id="UP001218218"/>
    </source>
</evidence>
<sequence>MSVGVNTRVIAEMWGFGFSHLHALWGDTPLPPPQSYFGLPISPPWVGPVVDAAVAEVEWWNKILGELANPGLVVAHERQMLAPFAFNSPFIHKSALAVQRKAWSSSMRECFLMPASLKEGMTSSAAAQAGELVAARTADEAAAATAALKHTQSLLNDKFLAAWLARPIVDIALWGTAHDPHDAPPPPANTGGWANAVG</sequence>
<organism evidence="1 2">
    <name type="scientific">Mycena albidolilacea</name>
    <dbReference type="NCBI Taxonomy" id="1033008"/>
    <lineage>
        <taxon>Eukaryota</taxon>
        <taxon>Fungi</taxon>
        <taxon>Dikarya</taxon>
        <taxon>Basidiomycota</taxon>
        <taxon>Agaricomycotina</taxon>
        <taxon>Agaricomycetes</taxon>
        <taxon>Agaricomycetidae</taxon>
        <taxon>Agaricales</taxon>
        <taxon>Marasmiineae</taxon>
        <taxon>Mycenaceae</taxon>
        <taxon>Mycena</taxon>
    </lineage>
</organism>
<gene>
    <name evidence="1" type="ORF">DFH08DRAFT_826438</name>
</gene>
<protein>
    <submittedName>
        <fullName evidence="1">Uncharacterized protein</fullName>
    </submittedName>
</protein>